<dbReference type="GO" id="GO:0016705">
    <property type="term" value="F:oxidoreductase activity, acting on paired donors, with incorporation or reduction of molecular oxygen"/>
    <property type="evidence" value="ECO:0007669"/>
    <property type="project" value="InterPro"/>
</dbReference>
<evidence type="ECO:0000256" key="6">
    <source>
        <dbReference type="ARBA" id="ARBA00022691"/>
    </source>
</evidence>
<comment type="similarity">
    <text evidence="2 10">Belongs to the cytochrome P450 family.</text>
</comment>
<dbReference type="GO" id="GO:0008171">
    <property type="term" value="F:O-methyltransferase activity"/>
    <property type="evidence" value="ECO:0007669"/>
    <property type="project" value="InterPro"/>
</dbReference>
<dbReference type="SUPFAM" id="SSF48264">
    <property type="entry name" value="Cytochrome P450"/>
    <property type="match status" value="1"/>
</dbReference>
<feature type="binding site" description="axial binding residue" evidence="9">
    <location>
        <position position="517"/>
    </location>
    <ligand>
        <name>heme</name>
        <dbReference type="ChEBI" id="CHEBI:30413"/>
    </ligand>
    <ligandPart>
        <name>Fe</name>
        <dbReference type="ChEBI" id="CHEBI:18248"/>
    </ligandPart>
</feature>
<evidence type="ECO:0000256" key="4">
    <source>
        <dbReference type="ARBA" id="ARBA00022617"/>
    </source>
</evidence>
<keyword evidence="5" id="KW-0808">Transferase</keyword>
<dbReference type="InterPro" id="IPR036396">
    <property type="entry name" value="Cyt_P450_sf"/>
</dbReference>
<evidence type="ECO:0000256" key="9">
    <source>
        <dbReference type="PIRSR" id="PIRSR602401-1"/>
    </source>
</evidence>
<keyword evidence="7 9" id="KW-0479">Metal-binding</keyword>
<comment type="cofactor">
    <cofactor evidence="1 9">
        <name>heme</name>
        <dbReference type="ChEBI" id="CHEBI:30413"/>
    </cofactor>
</comment>
<organism evidence="12 13">
    <name type="scientific">Glonium stellatum</name>
    <dbReference type="NCBI Taxonomy" id="574774"/>
    <lineage>
        <taxon>Eukaryota</taxon>
        <taxon>Fungi</taxon>
        <taxon>Dikarya</taxon>
        <taxon>Ascomycota</taxon>
        <taxon>Pezizomycotina</taxon>
        <taxon>Dothideomycetes</taxon>
        <taxon>Pleosporomycetidae</taxon>
        <taxon>Gloniales</taxon>
        <taxon>Gloniaceae</taxon>
        <taxon>Glonium</taxon>
    </lineage>
</organism>
<dbReference type="SUPFAM" id="SSF53335">
    <property type="entry name" value="S-adenosyl-L-methionine-dependent methyltransferases"/>
    <property type="match status" value="1"/>
</dbReference>
<dbReference type="PROSITE" id="PS51683">
    <property type="entry name" value="SAM_OMT_II"/>
    <property type="match status" value="1"/>
</dbReference>
<evidence type="ECO:0000256" key="8">
    <source>
        <dbReference type="ARBA" id="ARBA00023004"/>
    </source>
</evidence>
<keyword evidence="3" id="KW-0489">Methyltransferase</keyword>
<name>A0A8E2EY04_9PEZI</name>
<dbReference type="PROSITE" id="PS00086">
    <property type="entry name" value="CYTOCHROME_P450"/>
    <property type="match status" value="1"/>
</dbReference>
<dbReference type="OrthoDB" id="1470350at2759"/>
<gene>
    <name evidence="12" type="ORF">AOQ84DRAFT_398911</name>
</gene>
<dbReference type="GO" id="GO:0020037">
    <property type="term" value="F:heme binding"/>
    <property type="evidence" value="ECO:0007669"/>
    <property type="project" value="InterPro"/>
</dbReference>
<evidence type="ECO:0000313" key="12">
    <source>
        <dbReference type="EMBL" id="OCL06611.1"/>
    </source>
</evidence>
<dbReference type="GO" id="GO:0004497">
    <property type="term" value="F:monooxygenase activity"/>
    <property type="evidence" value="ECO:0007669"/>
    <property type="project" value="UniProtKB-KW"/>
</dbReference>
<protein>
    <submittedName>
        <fullName evidence="12">Cytochrome P450</fullName>
    </submittedName>
</protein>
<dbReference type="CDD" id="cd11058">
    <property type="entry name" value="CYP60B-like"/>
    <property type="match status" value="1"/>
</dbReference>
<dbReference type="InterPro" id="IPR029063">
    <property type="entry name" value="SAM-dependent_MTases_sf"/>
</dbReference>
<dbReference type="Pfam" id="PF00067">
    <property type="entry name" value="p450"/>
    <property type="match status" value="1"/>
</dbReference>
<dbReference type="Pfam" id="PF00891">
    <property type="entry name" value="Methyltransf_2"/>
    <property type="match status" value="1"/>
</dbReference>
<evidence type="ECO:0000313" key="13">
    <source>
        <dbReference type="Proteomes" id="UP000250140"/>
    </source>
</evidence>
<dbReference type="InterPro" id="IPR001077">
    <property type="entry name" value="COMT_C"/>
</dbReference>
<dbReference type="GO" id="GO:0032259">
    <property type="term" value="P:methylation"/>
    <property type="evidence" value="ECO:0007669"/>
    <property type="project" value="UniProtKB-KW"/>
</dbReference>
<dbReference type="PANTHER" id="PTHR24305">
    <property type="entry name" value="CYTOCHROME P450"/>
    <property type="match status" value="1"/>
</dbReference>
<keyword evidence="8 9" id="KW-0408">Iron</keyword>
<keyword evidence="13" id="KW-1185">Reference proteome</keyword>
<keyword evidence="10" id="KW-0560">Oxidoreductase</keyword>
<dbReference type="PANTHER" id="PTHR24305:SF210">
    <property type="entry name" value="CYTOCHROME P450 MONOOXYGENASE ASQL-RELATED"/>
    <property type="match status" value="1"/>
</dbReference>
<dbReference type="GO" id="GO:0005506">
    <property type="term" value="F:iron ion binding"/>
    <property type="evidence" value="ECO:0007669"/>
    <property type="project" value="InterPro"/>
</dbReference>
<dbReference type="InterPro" id="IPR016461">
    <property type="entry name" value="COMT-like"/>
</dbReference>
<dbReference type="EMBL" id="KV750021">
    <property type="protein sequence ID" value="OCL06611.1"/>
    <property type="molecule type" value="Genomic_DNA"/>
</dbReference>
<dbReference type="InterPro" id="IPR017972">
    <property type="entry name" value="Cyt_P450_CS"/>
</dbReference>
<evidence type="ECO:0000256" key="3">
    <source>
        <dbReference type="ARBA" id="ARBA00022603"/>
    </source>
</evidence>
<dbReference type="PRINTS" id="PR00385">
    <property type="entry name" value="P450"/>
</dbReference>
<accession>A0A8E2EY04</accession>
<evidence type="ECO:0000256" key="7">
    <source>
        <dbReference type="ARBA" id="ARBA00022723"/>
    </source>
</evidence>
<keyword evidence="4 9" id="KW-0349">Heme</keyword>
<evidence type="ECO:0000259" key="11">
    <source>
        <dbReference type="Pfam" id="PF00891"/>
    </source>
</evidence>
<evidence type="ECO:0000256" key="2">
    <source>
        <dbReference type="ARBA" id="ARBA00010617"/>
    </source>
</evidence>
<dbReference type="Gene3D" id="1.10.630.10">
    <property type="entry name" value="Cytochrome P450"/>
    <property type="match status" value="1"/>
</dbReference>
<dbReference type="InterPro" id="IPR002401">
    <property type="entry name" value="Cyt_P450_E_grp-I"/>
</dbReference>
<keyword evidence="10" id="KW-0503">Monooxygenase</keyword>
<dbReference type="AlphaFoldDB" id="A0A8E2EY04"/>
<proteinExistence type="inferred from homology"/>
<keyword evidence="6" id="KW-0949">S-adenosyl-L-methionine</keyword>
<reference evidence="12 13" key="1">
    <citation type="journal article" date="2016" name="Nat. Commun.">
        <title>Ectomycorrhizal ecology is imprinted in the genome of the dominant symbiotic fungus Cenococcum geophilum.</title>
        <authorList>
            <consortium name="DOE Joint Genome Institute"/>
            <person name="Peter M."/>
            <person name="Kohler A."/>
            <person name="Ohm R.A."/>
            <person name="Kuo A."/>
            <person name="Krutzmann J."/>
            <person name="Morin E."/>
            <person name="Arend M."/>
            <person name="Barry K.W."/>
            <person name="Binder M."/>
            <person name="Choi C."/>
            <person name="Clum A."/>
            <person name="Copeland A."/>
            <person name="Grisel N."/>
            <person name="Haridas S."/>
            <person name="Kipfer T."/>
            <person name="LaButti K."/>
            <person name="Lindquist E."/>
            <person name="Lipzen A."/>
            <person name="Maire R."/>
            <person name="Meier B."/>
            <person name="Mihaltcheva S."/>
            <person name="Molinier V."/>
            <person name="Murat C."/>
            <person name="Poggeler S."/>
            <person name="Quandt C.A."/>
            <person name="Sperisen C."/>
            <person name="Tritt A."/>
            <person name="Tisserant E."/>
            <person name="Crous P.W."/>
            <person name="Henrissat B."/>
            <person name="Nehls U."/>
            <person name="Egli S."/>
            <person name="Spatafora J.W."/>
            <person name="Grigoriev I.V."/>
            <person name="Martin F.M."/>
        </authorList>
    </citation>
    <scope>NUCLEOTIDE SEQUENCE [LARGE SCALE GENOMIC DNA]</scope>
    <source>
        <strain evidence="12 13">CBS 207.34</strain>
    </source>
</reference>
<feature type="domain" description="O-methyltransferase C-terminal" evidence="11">
    <location>
        <begin position="16"/>
        <end position="96"/>
    </location>
</feature>
<dbReference type="InterPro" id="IPR001128">
    <property type="entry name" value="Cyt_P450"/>
</dbReference>
<evidence type="ECO:0000256" key="10">
    <source>
        <dbReference type="RuleBase" id="RU000461"/>
    </source>
</evidence>
<dbReference type="Gene3D" id="3.40.50.150">
    <property type="entry name" value="Vaccinia Virus protein VP39"/>
    <property type="match status" value="1"/>
</dbReference>
<dbReference type="PRINTS" id="PR00463">
    <property type="entry name" value="EP450I"/>
</dbReference>
<evidence type="ECO:0000256" key="5">
    <source>
        <dbReference type="ARBA" id="ARBA00022679"/>
    </source>
</evidence>
<dbReference type="Proteomes" id="UP000250140">
    <property type="component" value="Unassembled WGS sequence"/>
</dbReference>
<dbReference type="InterPro" id="IPR050121">
    <property type="entry name" value="Cytochrome_P450_monoxygenase"/>
</dbReference>
<evidence type="ECO:0000256" key="1">
    <source>
        <dbReference type="ARBA" id="ARBA00001971"/>
    </source>
</evidence>
<sequence length="575" mass="65044">MSYMQSRKGMGFSLLDLLSGFDWNSVGTVVDVGGGHGTTSKDIVGNTASTRCIVQDLPNVVEGLEEKLPTELADRITFIGHDFFTEQPVKNADFILHGLGVVTYNIFFHPLAKFPGPTVRAAFSFPGIYRWWKGNSHRKVQELHEKYGNVVRIAPDTLSFIGVQAWKDIYGFRPGKSQIPKDYKRFPDEKLLRYTASNDVDHGRMRKLMAHAFSNTALREQHPLVANHINSLINELNARTTGHMNVTVDMSHWLNLLAFDIITDLSFGQPLGAVKSGGRHPYIEDLFMGCRIFPLIPTAWEYNIVRLLLKAMMAIPYIRRKQEIGYLGAKLKVEKRMAVKQTERKDFMTYILRHNDERGMTHSEIVGSTTVFVSAGGESTASAMAGITYYMLRDSAVLEKAQEEVRMKFRSQGEIIAGPLEKLDYLNAVIEEGLRIYPSNPQTFARRTGANVEMVDGHPIPPNTSLGVNPWANNHSASNFANPDNFAPERWLDDTPKEYRNDVKAALQSWSMGPRNCMGRNLAYLEMRATLATLLWAFDMELCEESRNWAVDQHLNIVFIRPPLLVKIRPRHIDV</sequence>